<feature type="domain" description="HTH marR-type" evidence="4">
    <location>
        <begin position="1"/>
        <end position="136"/>
    </location>
</feature>
<organism evidence="5 6">
    <name type="scientific">Vallitalea longa</name>
    <dbReference type="NCBI Taxonomy" id="2936439"/>
    <lineage>
        <taxon>Bacteria</taxon>
        <taxon>Bacillati</taxon>
        <taxon>Bacillota</taxon>
        <taxon>Clostridia</taxon>
        <taxon>Lachnospirales</taxon>
        <taxon>Vallitaleaceae</taxon>
        <taxon>Vallitalea</taxon>
    </lineage>
</organism>
<evidence type="ECO:0000256" key="2">
    <source>
        <dbReference type="ARBA" id="ARBA00023125"/>
    </source>
</evidence>
<gene>
    <name evidence="5" type="ORF">SH1V18_46070</name>
</gene>
<comment type="caution">
    <text evidence="5">The sequence shown here is derived from an EMBL/GenBank/DDBJ whole genome shotgun (WGS) entry which is preliminary data.</text>
</comment>
<protein>
    <recommendedName>
        <fullName evidence="4">HTH marR-type domain-containing protein</fullName>
    </recommendedName>
</protein>
<reference evidence="5" key="1">
    <citation type="submission" date="2022-06" db="EMBL/GenBank/DDBJ databases">
        <title>Vallitalea longa sp. nov., an anaerobic bacterium isolated from marine sediment.</title>
        <authorList>
            <person name="Hirano S."/>
            <person name="Terahara T."/>
            <person name="Mori K."/>
            <person name="Hamada M."/>
            <person name="Matsumoto R."/>
            <person name="Kobayashi T."/>
        </authorList>
    </citation>
    <scope>NUCLEOTIDE SEQUENCE</scope>
    <source>
        <strain evidence="5">SH18-1</strain>
    </source>
</reference>
<dbReference type="RefSeq" id="WP_281819540.1">
    <property type="nucleotide sequence ID" value="NZ_BRLB01000026.1"/>
</dbReference>
<dbReference type="GO" id="GO:0003700">
    <property type="term" value="F:DNA-binding transcription factor activity"/>
    <property type="evidence" value="ECO:0007669"/>
    <property type="project" value="InterPro"/>
</dbReference>
<dbReference type="Proteomes" id="UP001144256">
    <property type="component" value="Unassembled WGS sequence"/>
</dbReference>
<name>A0A9W5YEP1_9FIRM</name>
<evidence type="ECO:0000256" key="3">
    <source>
        <dbReference type="ARBA" id="ARBA00023163"/>
    </source>
</evidence>
<dbReference type="PRINTS" id="PR00598">
    <property type="entry name" value="HTHMARR"/>
</dbReference>
<keyword evidence="2" id="KW-0238">DNA-binding</keyword>
<keyword evidence="6" id="KW-1185">Reference proteome</keyword>
<evidence type="ECO:0000256" key="1">
    <source>
        <dbReference type="ARBA" id="ARBA00023015"/>
    </source>
</evidence>
<dbReference type="AlphaFoldDB" id="A0A9W5YEP1"/>
<dbReference type="EMBL" id="BRLB01000026">
    <property type="protein sequence ID" value="GKX32127.1"/>
    <property type="molecule type" value="Genomic_DNA"/>
</dbReference>
<evidence type="ECO:0000313" key="6">
    <source>
        <dbReference type="Proteomes" id="UP001144256"/>
    </source>
</evidence>
<dbReference type="PANTHER" id="PTHR42756">
    <property type="entry name" value="TRANSCRIPTIONAL REGULATOR, MARR"/>
    <property type="match status" value="1"/>
</dbReference>
<evidence type="ECO:0000313" key="5">
    <source>
        <dbReference type="EMBL" id="GKX32127.1"/>
    </source>
</evidence>
<dbReference type="Gene3D" id="1.10.10.10">
    <property type="entry name" value="Winged helix-like DNA-binding domain superfamily/Winged helix DNA-binding domain"/>
    <property type="match status" value="1"/>
</dbReference>
<sequence>MNLTNNIIKFYQDYILNELKLMNSSKLDNKITYNSLLYLELIEATENCTVSYIANALNIAKSSVTLKVKELQKLGLVEKKQSEQDRRTYYLTITHQAEDLFKVYDLSLDNAVTEIEEQYTKEDIQKFNEILLVLTLHFKSLVDEEIKNK</sequence>
<dbReference type="PANTHER" id="PTHR42756:SF1">
    <property type="entry name" value="TRANSCRIPTIONAL REPRESSOR OF EMRAB OPERON"/>
    <property type="match status" value="1"/>
</dbReference>
<dbReference type="GO" id="GO:0003677">
    <property type="term" value="F:DNA binding"/>
    <property type="evidence" value="ECO:0007669"/>
    <property type="project" value="UniProtKB-KW"/>
</dbReference>
<dbReference type="InterPro" id="IPR036390">
    <property type="entry name" value="WH_DNA-bd_sf"/>
</dbReference>
<dbReference type="SMART" id="SM00347">
    <property type="entry name" value="HTH_MARR"/>
    <property type="match status" value="1"/>
</dbReference>
<keyword evidence="1" id="KW-0805">Transcription regulation</keyword>
<dbReference type="PROSITE" id="PS50995">
    <property type="entry name" value="HTH_MARR_2"/>
    <property type="match status" value="1"/>
</dbReference>
<dbReference type="Pfam" id="PF01047">
    <property type="entry name" value="MarR"/>
    <property type="match status" value="1"/>
</dbReference>
<dbReference type="SUPFAM" id="SSF46785">
    <property type="entry name" value="Winged helix' DNA-binding domain"/>
    <property type="match status" value="1"/>
</dbReference>
<dbReference type="InterPro" id="IPR000835">
    <property type="entry name" value="HTH_MarR-typ"/>
</dbReference>
<evidence type="ECO:0000259" key="4">
    <source>
        <dbReference type="PROSITE" id="PS50995"/>
    </source>
</evidence>
<accession>A0A9W5YEP1</accession>
<dbReference type="InterPro" id="IPR036388">
    <property type="entry name" value="WH-like_DNA-bd_sf"/>
</dbReference>
<keyword evidence="3" id="KW-0804">Transcription</keyword>
<proteinExistence type="predicted"/>